<dbReference type="InterPro" id="IPR015500">
    <property type="entry name" value="Peptidase_S8_subtilisin-rel"/>
</dbReference>
<keyword evidence="2 5" id="KW-0645">Protease</keyword>
<keyword evidence="8" id="KW-1185">Reference proteome</keyword>
<comment type="similarity">
    <text evidence="1 5">Belongs to the peptidase S8 family.</text>
</comment>
<dbReference type="Gene3D" id="3.40.50.200">
    <property type="entry name" value="Peptidase S8/S53 domain"/>
    <property type="match status" value="1"/>
</dbReference>
<dbReference type="InterPro" id="IPR017310">
    <property type="entry name" value="Pept_S8A_subtilisin_clostridia"/>
</dbReference>
<dbReference type="InterPro" id="IPR000209">
    <property type="entry name" value="Peptidase_S8/S53_dom"/>
</dbReference>
<dbReference type="Gene3D" id="2.60.120.1290">
    <property type="match status" value="1"/>
</dbReference>
<protein>
    <submittedName>
        <fullName evidence="7">S8 family peptidase</fullName>
    </submittedName>
</protein>
<dbReference type="PROSITE" id="PS00136">
    <property type="entry name" value="SUBTILASE_ASP"/>
    <property type="match status" value="1"/>
</dbReference>
<dbReference type="PROSITE" id="PS51892">
    <property type="entry name" value="SUBTILASE"/>
    <property type="match status" value="1"/>
</dbReference>
<keyword evidence="3 5" id="KW-0378">Hydrolase</keyword>
<dbReference type="Pfam" id="PF00082">
    <property type="entry name" value="Peptidase_S8"/>
    <property type="match status" value="2"/>
</dbReference>
<proteinExistence type="inferred from homology"/>
<dbReference type="PRINTS" id="PR00723">
    <property type="entry name" value="SUBTILISIN"/>
</dbReference>
<dbReference type="InterPro" id="IPR050131">
    <property type="entry name" value="Peptidase_S8_subtilisin-like"/>
</dbReference>
<dbReference type="Proteomes" id="UP000767334">
    <property type="component" value="Unassembled WGS sequence"/>
</dbReference>
<evidence type="ECO:0000256" key="2">
    <source>
        <dbReference type="ARBA" id="ARBA00022670"/>
    </source>
</evidence>
<feature type="active site" description="Charge relay system" evidence="5">
    <location>
        <position position="208"/>
    </location>
</feature>
<sequence length="594" mass="66048">MEGYKLNNNTNTEYIFNSPDYNHIMVQYSGNIPKVSKNDKGLYITEVNNNYAIISLKIDIIELEDQIVSNKDTKYIRGILEKYLDIGDFKIIYIIPPQLYTLQEISAIDAAQVSTVGINTPLNLSGEGVIVGIIDTGIDYLNDEFRDENGKSRIISIWDQTIQSNESELKGVPFGSLYTNEEINKAIEAYELGENPYNIVPSKDLNGHGTGMAGIVGATGKDKEIKGIAPKCEFVIIKLSEANRTKKLLNTNNSIFELTAIFPAIEYLKKVLLNKKIPVVVLLPLGSNNGDHKGNNLFDGYIESISSNVGIVIVTGAGNEGNRDEHVSGIIRNSNKEETINLFVEENQRYMGIEIWIDLPSIVDINLVSPSGEETGFIQAAINVQRDNKFIFEKTQTRISYFLPEEYAGNELISIYFANIASGIWQIKLKLRSGEMAKYNAWLWQYGLSLPNTRFSPSDPYGTITTPGDSNFVVTVAAYNQNNNNLLTYSGLSFRQEYINKIDFAAGGVNTMTVGLNNSTQIINGTSLSAAIGAGACVLLFQWGIVQGNYPYMYSQSIKTFLTRGVTKRGKDSYPNPELGYGILNFYKIFENMI</sequence>
<dbReference type="PANTHER" id="PTHR43806">
    <property type="entry name" value="PEPTIDASE S8"/>
    <property type="match status" value="1"/>
</dbReference>
<comment type="caution">
    <text evidence="7">The sequence shown here is derived from an EMBL/GenBank/DDBJ whole genome shotgun (WGS) entry which is preliminary data.</text>
</comment>
<evidence type="ECO:0000313" key="8">
    <source>
        <dbReference type="Proteomes" id="UP000767334"/>
    </source>
</evidence>
<dbReference type="InterPro" id="IPR023827">
    <property type="entry name" value="Peptidase_S8_Asp-AS"/>
</dbReference>
<dbReference type="CDD" id="cd07478">
    <property type="entry name" value="Peptidases_S8_CspA-like"/>
    <property type="match status" value="1"/>
</dbReference>
<evidence type="ECO:0000256" key="5">
    <source>
        <dbReference type="PROSITE-ProRule" id="PRU01240"/>
    </source>
</evidence>
<evidence type="ECO:0000313" key="7">
    <source>
        <dbReference type="EMBL" id="MBM6820469.1"/>
    </source>
</evidence>
<dbReference type="InterPro" id="IPR034045">
    <property type="entry name" value="Pep_S8_CspA-like"/>
</dbReference>
<dbReference type="SUPFAM" id="SSF52743">
    <property type="entry name" value="Subtilisin-like"/>
    <property type="match status" value="1"/>
</dbReference>
<dbReference type="PANTHER" id="PTHR43806:SF11">
    <property type="entry name" value="CEREVISIN-RELATED"/>
    <property type="match status" value="1"/>
</dbReference>
<feature type="active site" description="Charge relay system" evidence="5">
    <location>
        <position position="527"/>
    </location>
</feature>
<evidence type="ECO:0000256" key="1">
    <source>
        <dbReference type="ARBA" id="ARBA00011073"/>
    </source>
</evidence>
<dbReference type="EMBL" id="JACJLL010000117">
    <property type="protein sequence ID" value="MBM6820469.1"/>
    <property type="molecule type" value="Genomic_DNA"/>
</dbReference>
<organism evidence="7 8">
    <name type="scientific">Clostridium saudiense</name>
    <dbReference type="NCBI Taxonomy" id="1414720"/>
    <lineage>
        <taxon>Bacteria</taxon>
        <taxon>Bacillati</taxon>
        <taxon>Bacillota</taxon>
        <taxon>Clostridia</taxon>
        <taxon>Eubacteriales</taxon>
        <taxon>Clostridiaceae</taxon>
        <taxon>Clostridium</taxon>
    </lineage>
</organism>
<evidence type="ECO:0000259" key="6">
    <source>
        <dbReference type="Pfam" id="PF00082"/>
    </source>
</evidence>
<reference evidence="7 8" key="1">
    <citation type="journal article" date="2021" name="Sci. Rep.">
        <title>The distribution of antibiotic resistance genes in chicken gut microbiota commensals.</title>
        <authorList>
            <person name="Juricova H."/>
            <person name="Matiasovicova J."/>
            <person name="Kubasova T."/>
            <person name="Cejkova D."/>
            <person name="Rychlik I."/>
        </authorList>
    </citation>
    <scope>NUCLEOTIDE SEQUENCE [LARGE SCALE GENOMIC DNA]</scope>
    <source>
        <strain evidence="7 8">An435</strain>
    </source>
</reference>
<dbReference type="PIRSF" id="PIRSF037894">
    <property type="entry name" value="Subtilisin_rel_CspABC"/>
    <property type="match status" value="1"/>
</dbReference>
<accession>A0ABS2FJD8</accession>
<evidence type="ECO:0000256" key="3">
    <source>
        <dbReference type="ARBA" id="ARBA00022801"/>
    </source>
</evidence>
<feature type="domain" description="Peptidase S8/S53" evidence="6">
    <location>
        <begin position="126"/>
        <end position="325"/>
    </location>
</feature>
<dbReference type="InterPro" id="IPR036852">
    <property type="entry name" value="Peptidase_S8/S53_dom_sf"/>
</dbReference>
<name>A0ABS2FJD8_9CLOT</name>
<evidence type="ECO:0000256" key="4">
    <source>
        <dbReference type="ARBA" id="ARBA00022825"/>
    </source>
</evidence>
<keyword evidence="4 5" id="KW-0720">Serine protease</keyword>
<gene>
    <name evidence="7" type="ORF">H6A19_14195</name>
</gene>
<feature type="domain" description="Peptidase S8/S53" evidence="6">
    <location>
        <begin position="463"/>
        <end position="582"/>
    </location>
</feature>
<feature type="active site" description="Charge relay system" evidence="5">
    <location>
        <position position="135"/>
    </location>
</feature>